<reference evidence="3" key="1">
    <citation type="journal article" date="2019" name="Int. J. Syst. Evol. Microbiol.">
        <title>The Global Catalogue of Microorganisms (GCM) 10K type strain sequencing project: providing services to taxonomists for standard genome sequencing and annotation.</title>
        <authorList>
            <consortium name="The Broad Institute Genomics Platform"/>
            <consortium name="The Broad Institute Genome Sequencing Center for Infectious Disease"/>
            <person name="Wu L."/>
            <person name="Ma J."/>
        </authorList>
    </citation>
    <scope>NUCLEOTIDE SEQUENCE [LARGE SCALE GENOMIC DNA]</scope>
    <source>
        <strain evidence="3">KCTC 52490</strain>
    </source>
</reference>
<protein>
    <submittedName>
        <fullName evidence="2">Uncharacterized protein</fullName>
    </submittedName>
</protein>
<evidence type="ECO:0000256" key="1">
    <source>
        <dbReference type="SAM" id="SignalP"/>
    </source>
</evidence>
<feature type="chain" id="PRO_5045930550" evidence="1">
    <location>
        <begin position="21"/>
        <end position="137"/>
    </location>
</feature>
<keyword evidence="3" id="KW-1185">Reference proteome</keyword>
<sequence>MKALNVLLISMSFLPAAVQAHSNNYPNAESLKPLNNPIYSVNNYKQPNLAAAALRWENKDEVWVKKMTFSDTKLANYKTHLSTTKPVGSVTLPYTPHNNLSNWNYKIPHLNELKSTGSESDLHVKKHHKNNHITVGR</sequence>
<gene>
    <name evidence="2" type="ORF">ACFS25_04005</name>
</gene>
<accession>A0ABW6AG03</accession>
<keyword evidence="1" id="KW-0732">Signal</keyword>
<evidence type="ECO:0000313" key="2">
    <source>
        <dbReference type="EMBL" id="MFD2932929.1"/>
    </source>
</evidence>
<dbReference type="RefSeq" id="WP_381497113.1">
    <property type="nucleotide sequence ID" value="NZ_JBHUOM010000001.1"/>
</dbReference>
<organism evidence="2 3">
    <name type="scientific">Spirosoma flavum</name>
    <dbReference type="NCBI Taxonomy" id="2048557"/>
    <lineage>
        <taxon>Bacteria</taxon>
        <taxon>Pseudomonadati</taxon>
        <taxon>Bacteroidota</taxon>
        <taxon>Cytophagia</taxon>
        <taxon>Cytophagales</taxon>
        <taxon>Cytophagaceae</taxon>
        <taxon>Spirosoma</taxon>
    </lineage>
</organism>
<dbReference type="Proteomes" id="UP001597512">
    <property type="component" value="Unassembled WGS sequence"/>
</dbReference>
<dbReference type="EMBL" id="JBHUOM010000001">
    <property type="protein sequence ID" value="MFD2932929.1"/>
    <property type="molecule type" value="Genomic_DNA"/>
</dbReference>
<proteinExistence type="predicted"/>
<comment type="caution">
    <text evidence="2">The sequence shown here is derived from an EMBL/GenBank/DDBJ whole genome shotgun (WGS) entry which is preliminary data.</text>
</comment>
<evidence type="ECO:0000313" key="3">
    <source>
        <dbReference type="Proteomes" id="UP001597512"/>
    </source>
</evidence>
<feature type="signal peptide" evidence="1">
    <location>
        <begin position="1"/>
        <end position="20"/>
    </location>
</feature>
<name>A0ABW6AG03_9BACT</name>